<sequence length="439" mass="51112">MQFLSSGFVQLSTSKNLNIDRDLIWASFFHRLGTVMCIENKREGRWWVDSNSGRRGIRNRGTNNVGEPNIAGDSAVHASSRHLDVKFLRDWESTPSLYRTSSVFITTFNVNGCIPRLDGIPSWLNCKGILPPDFYIIGLQEMDFSPQAFIMNASTRHMEWKVIIAKSFPKGTDYDLINEIRLVGILLAVYRRVGSKIKVRPSEIDAVMIPTGRCNVFGRALGDKGAVAISMCMNDTAVCFVNVHFAAHIDGNEKRILDYKHIVKNIRFNKNGKTLFEHDAVFWFGDLNFRLDTAYGMSNNELRKLCNDDEAFRDMLLKRAMKLKIIFKNFKEPEFLNFRPTFKYDINSDKWDSSRKKRVPAWCDRILWWNQKGVHIRQKFYDSVPSIRFSDHRPVRALFYLGVREIDPAEYDKTYRRAFRGASRRNDYRYKKEETKDCQ</sequence>
<dbReference type="GO" id="GO:0046856">
    <property type="term" value="P:phosphatidylinositol dephosphorylation"/>
    <property type="evidence" value="ECO:0007669"/>
    <property type="project" value="InterPro"/>
</dbReference>
<dbReference type="InterPro" id="IPR036691">
    <property type="entry name" value="Endo/exonu/phosph_ase_sf"/>
</dbReference>
<dbReference type="PANTHER" id="PTHR11200">
    <property type="entry name" value="INOSITOL 5-PHOSPHATASE"/>
    <property type="match status" value="1"/>
</dbReference>
<evidence type="ECO:0000313" key="2">
    <source>
        <dbReference type="WBParaSite" id="maker-PairedContig_5528-snap-gene-1.28-mRNA-1"/>
    </source>
</evidence>
<dbReference type="WBParaSite" id="maker-PairedContig_5528-snap-gene-1.28-mRNA-1">
    <property type="protein sequence ID" value="maker-PairedContig_5528-snap-gene-1.28-mRNA-1"/>
    <property type="gene ID" value="maker-PairedContig_5528-snap-gene-1.28"/>
</dbReference>
<dbReference type="SMART" id="SM00128">
    <property type="entry name" value="IPPc"/>
    <property type="match status" value="1"/>
</dbReference>
<reference evidence="2" key="1">
    <citation type="submission" date="2016-11" db="UniProtKB">
        <authorList>
            <consortium name="WormBaseParasite"/>
        </authorList>
    </citation>
    <scope>IDENTIFICATION</scope>
    <source>
        <strain evidence="2">pt0022</strain>
    </source>
</reference>
<feature type="domain" description="Inositol polyphosphate-related phosphatase" evidence="1">
    <location>
        <begin position="99"/>
        <end position="407"/>
    </location>
</feature>
<dbReference type="GO" id="GO:0016020">
    <property type="term" value="C:membrane"/>
    <property type="evidence" value="ECO:0007669"/>
    <property type="project" value="TreeGrafter"/>
</dbReference>
<name>A0A1I8EVA8_WUCBA</name>
<dbReference type="CDD" id="cd09074">
    <property type="entry name" value="INPP5c"/>
    <property type="match status" value="1"/>
</dbReference>
<organism evidence="2">
    <name type="scientific">Wuchereria bancrofti</name>
    <dbReference type="NCBI Taxonomy" id="6293"/>
    <lineage>
        <taxon>Eukaryota</taxon>
        <taxon>Metazoa</taxon>
        <taxon>Ecdysozoa</taxon>
        <taxon>Nematoda</taxon>
        <taxon>Chromadorea</taxon>
        <taxon>Rhabditida</taxon>
        <taxon>Spirurina</taxon>
        <taxon>Spiruromorpha</taxon>
        <taxon>Filarioidea</taxon>
        <taxon>Onchocercidae</taxon>
        <taxon>Wuchereria</taxon>
    </lineage>
</organism>
<dbReference type="PANTHER" id="PTHR11200:SF300">
    <property type="entry name" value="TYPE II INOSITOL 1,4,5-TRISPHOSPHATE 5-PHOSPHATASE"/>
    <property type="match status" value="1"/>
</dbReference>
<protein>
    <submittedName>
        <fullName evidence="2">IPPc domain-containing protein</fullName>
    </submittedName>
</protein>
<accession>A0A1I8EVA8</accession>
<evidence type="ECO:0000259" key="1">
    <source>
        <dbReference type="SMART" id="SM00128"/>
    </source>
</evidence>
<dbReference type="Pfam" id="PF22669">
    <property type="entry name" value="Exo_endo_phos2"/>
    <property type="match status" value="1"/>
</dbReference>
<proteinExistence type="predicted"/>
<dbReference type="InterPro" id="IPR046985">
    <property type="entry name" value="IP5"/>
</dbReference>
<dbReference type="GO" id="GO:0004439">
    <property type="term" value="F:phosphatidylinositol-4,5-bisphosphate 5-phosphatase activity"/>
    <property type="evidence" value="ECO:0007669"/>
    <property type="project" value="TreeGrafter"/>
</dbReference>
<dbReference type="STRING" id="6293.A0A1I8EVA8"/>
<dbReference type="AlphaFoldDB" id="A0A1I8EVA8"/>
<dbReference type="InterPro" id="IPR000300">
    <property type="entry name" value="IPPc"/>
</dbReference>
<dbReference type="SUPFAM" id="SSF56219">
    <property type="entry name" value="DNase I-like"/>
    <property type="match status" value="1"/>
</dbReference>
<dbReference type="Gene3D" id="3.60.10.10">
    <property type="entry name" value="Endonuclease/exonuclease/phosphatase"/>
    <property type="match status" value="1"/>
</dbReference>